<dbReference type="EC" id="2.7.-.-" evidence="8"/>
<evidence type="ECO:0000256" key="4">
    <source>
        <dbReference type="ARBA" id="ARBA00022777"/>
    </source>
</evidence>
<dbReference type="Proteomes" id="UP000792457">
    <property type="component" value="Unassembled WGS sequence"/>
</dbReference>
<comment type="catalytic activity">
    <reaction evidence="7">
        <text>1D-myo-inositol 1,3,4,6-tetrakisphosphate + ATP = 1D-myo-inositol 1,3,4,5,6-pentakisphosphate + ADP + H(+)</text>
        <dbReference type="Rhea" id="RHEA:12717"/>
        <dbReference type="ChEBI" id="CHEBI:15378"/>
        <dbReference type="ChEBI" id="CHEBI:30616"/>
        <dbReference type="ChEBI" id="CHEBI:57660"/>
        <dbReference type="ChEBI" id="CHEBI:57733"/>
        <dbReference type="ChEBI" id="CHEBI:456216"/>
        <dbReference type="EC" id="2.7.1.140"/>
    </reaction>
</comment>
<gene>
    <name evidence="9" type="ORF">J437_LFUL001714</name>
</gene>
<comment type="caution">
    <text evidence="9">The sequence shown here is derived from an EMBL/GenBank/DDBJ whole genome shotgun (WGS) entry which is preliminary data.</text>
</comment>
<evidence type="ECO:0000256" key="5">
    <source>
        <dbReference type="ARBA" id="ARBA00022840"/>
    </source>
</evidence>
<evidence type="ECO:0000256" key="3">
    <source>
        <dbReference type="ARBA" id="ARBA00022741"/>
    </source>
</evidence>
<keyword evidence="4 8" id="KW-0418">Kinase</keyword>
<evidence type="ECO:0000313" key="9">
    <source>
        <dbReference type="EMBL" id="KAG8225682.1"/>
    </source>
</evidence>
<reference evidence="9" key="1">
    <citation type="submission" date="2013-04" db="EMBL/GenBank/DDBJ databases">
        <authorList>
            <person name="Qu J."/>
            <person name="Murali S.C."/>
            <person name="Bandaranaike D."/>
            <person name="Bellair M."/>
            <person name="Blankenburg K."/>
            <person name="Chao H."/>
            <person name="Dinh H."/>
            <person name="Doddapaneni H."/>
            <person name="Downs B."/>
            <person name="Dugan-Rocha S."/>
            <person name="Elkadiri S."/>
            <person name="Gnanaolivu R.D."/>
            <person name="Hernandez B."/>
            <person name="Javaid M."/>
            <person name="Jayaseelan J.C."/>
            <person name="Lee S."/>
            <person name="Li M."/>
            <person name="Ming W."/>
            <person name="Munidasa M."/>
            <person name="Muniz J."/>
            <person name="Nguyen L."/>
            <person name="Ongeri F."/>
            <person name="Osuji N."/>
            <person name="Pu L.-L."/>
            <person name="Puazo M."/>
            <person name="Qu C."/>
            <person name="Quiroz J."/>
            <person name="Raj R."/>
            <person name="Weissenberger G."/>
            <person name="Xin Y."/>
            <person name="Zou X."/>
            <person name="Han Y."/>
            <person name="Richards S."/>
            <person name="Worley K."/>
            <person name="Muzny D."/>
            <person name="Gibbs R."/>
        </authorList>
    </citation>
    <scope>NUCLEOTIDE SEQUENCE</scope>
    <source>
        <strain evidence="9">Sampled in the wild</strain>
    </source>
</reference>
<dbReference type="Pfam" id="PF03770">
    <property type="entry name" value="IPK"/>
    <property type="match status" value="1"/>
</dbReference>
<dbReference type="SUPFAM" id="SSF56104">
    <property type="entry name" value="SAICAR synthase-like"/>
    <property type="match status" value="1"/>
</dbReference>
<dbReference type="OrthoDB" id="5958943at2759"/>
<protein>
    <recommendedName>
        <fullName evidence="8">Kinase</fullName>
        <ecNumber evidence="8">2.7.-.-</ecNumber>
    </recommendedName>
</protein>
<comment type="similarity">
    <text evidence="1 8">Belongs to the inositol phosphokinase (IPK) family.</text>
</comment>
<dbReference type="InterPro" id="IPR005522">
    <property type="entry name" value="IPK"/>
</dbReference>
<dbReference type="PANTHER" id="PTHR12400">
    <property type="entry name" value="INOSITOL POLYPHOSPHATE KINASE"/>
    <property type="match status" value="1"/>
</dbReference>
<dbReference type="GO" id="GO:0008440">
    <property type="term" value="F:inositol-1,4,5-trisphosphate 3-kinase activity"/>
    <property type="evidence" value="ECO:0007669"/>
    <property type="project" value="TreeGrafter"/>
</dbReference>
<dbReference type="PANTHER" id="PTHR12400:SF51">
    <property type="entry name" value="INOSITOL POLYPHOSPHATE MULTIKINASE"/>
    <property type="match status" value="1"/>
</dbReference>
<dbReference type="InterPro" id="IPR038286">
    <property type="entry name" value="IPK_sf"/>
</dbReference>
<reference evidence="9" key="2">
    <citation type="submission" date="2017-10" db="EMBL/GenBank/DDBJ databases">
        <title>Ladona fulva Genome sequencing and assembly.</title>
        <authorList>
            <person name="Murali S."/>
            <person name="Richards S."/>
            <person name="Bandaranaike D."/>
            <person name="Bellair M."/>
            <person name="Blankenburg K."/>
            <person name="Chao H."/>
            <person name="Dinh H."/>
            <person name="Doddapaneni H."/>
            <person name="Dugan-Rocha S."/>
            <person name="Elkadiri S."/>
            <person name="Gnanaolivu R."/>
            <person name="Hernandez B."/>
            <person name="Skinner E."/>
            <person name="Javaid M."/>
            <person name="Lee S."/>
            <person name="Li M."/>
            <person name="Ming W."/>
            <person name="Munidasa M."/>
            <person name="Muniz J."/>
            <person name="Nguyen L."/>
            <person name="Hughes D."/>
            <person name="Osuji N."/>
            <person name="Pu L.-L."/>
            <person name="Puazo M."/>
            <person name="Qu C."/>
            <person name="Quiroz J."/>
            <person name="Raj R."/>
            <person name="Weissenberger G."/>
            <person name="Xin Y."/>
            <person name="Zou X."/>
            <person name="Han Y."/>
            <person name="Worley K."/>
            <person name="Muzny D."/>
            <person name="Gibbs R."/>
        </authorList>
    </citation>
    <scope>NUCLEOTIDE SEQUENCE</scope>
    <source>
        <strain evidence="9">Sampled in the wild</strain>
    </source>
</reference>
<evidence type="ECO:0000256" key="1">
    <source>
        <dbReference type="ARBA" id="ARBA00007374"/>
    </source>
</evidence>
<dbReference type="GO" id="GO:0005737">
    <property type="term" value="C:cytoplasm"/>
    <property type="evidence" value="ECO:0007669"/>
    <property type="project" value="TreeGrafter"/>
</dbReference>
<accession>A0A8K0NXU0</accession>
<evidence type="ECO:0000256" key="6">
    <source>
        <dbReference type="ARBA" id="ARBA00036164"/>
    </source>
</evidence>
<proteinExistence type="inferred from homology"/>
<dbReference type="Gene3D" id="3.30.470.160">
    <property type="entry name" value="Inositol polyphosphate kinase"/>
    <property type="match status" value="1"/>
</dbReference>
<evidence type="ECO:0000256" key="8">
    <source>
        <dbReference type="RuleBase" id="RU363090"/>
    </source>
</evidence>
<organism evidence="9 10">
    <name type="scientific">Ladona fulva</name>
    <name type="common">Scarce chaser dragonfly</name>
    <name type="synonym">Libellula fulva</name>
    <dbReference type="NCBI Taxonomy" id="123851"/>
    <lineage>
        <taxon>Eukaryota</taxon>
        <taxon>Metazoa</taxon>
        <taxon>Ecdysozoa</taxon>
        <taxon>Arthropoda</taxon>
        <taxon>Hexapoda</taxon>
        <taxon>Insecta</taxon>
        <taxon>Pterygota</taxon>
        <taxon>Palaeoptera</taxon>
        <taxon>Odonata</taxon>
        <taxon>Epiprocta</taxon>
        <taxon>Anisoptera</taxon>
        <taxon>Libelluloidea</taxon>
        <taxon>Libellulidae</taxon>
        <taxon>Ladona</taxon>
    </lineage>
</organism>
<keyword evidence="2 8" id="KW-0808">Transferase</keyword>
<name>A0A8K0NXU0_LADFU</name>
<sequence>MYDKAICTTCTASNFDMSSRNSEGVFCSKEDLVPLESQVAGHGSLGSRSRSGIYLHVRDGYIVKPIEKTALFEKERKAYDFINSKKDEVNLKLQEFLPQYYGVRKLRLEGKDVNALALQDITHDLLMPCVMDVKIGRQTWEPDAPEEKIKVEKGKYVECRRDLGFCIPGIQYCLTVGTELQLIKHGKEYGKSLDKNGAILALKTFVSWDPHCRRILILQYLCRLQQIFQWFQCQDRYLFYSSSLLFVYDASEVKFLRSQCNRYMDAANNPVSYPAQILRALENCLSHYYSFKEEADPEKRMDYLKKASSCLENKLLKTMSDEHSKINMESALYIS</sequence>
<evidence type="ECO:0000256" key="7">
    <source>
        <dbReference type="ARBA" id="ARBA00036525"/>
    </source>
</evidence>
<keyword evidence="5" id="KW-0067">ATP-binding</keyword>
<comment type="catalytic activity">
    <reaction evidence="6">
        <text>1D-myo-inositol 1,4,5-trisphosphate + 2 ATP = 1D-myo-inositol 1,3,4,5,6-pentakisphosphate + 2 ADP + 2 H(+)</text>
        <dbReference type="Rhea" id="RHEA:32359"/>
        <dbReference type="ChEBI" id="CHEBI:15378"/>
        <dbReference type="ChEBI" id="CHEBI:30616"/>
        <dbReference type="ChEBI" id="CHEBI:57733"/>
        <dbReference type="ChEBI" id="CHEBI:203600"/>
        <dbReference type="ChEBI" id="CHEBI:456216"/>
        <dbReference type="EC" id="2.7.1.151"/>
    </reaction>
</comment>
<evidence type="ECO:0000256" key="2">
    <source>
        <dbReference type="ARBA" id="ARBA00022679"/>
    </source>
</evidence>
<keyword evidence="3" id="KW-0547">Nucleotide-binding</keyword>
<evidence type="ECO:0000313" key="10">
    <source>
        <dbReference type="Proteomes" id="UP000792457"/>
    </source>
</evidence>
<dbReference type="GO" id="GO:0051765">
    <property type="term" value="F:inositol tetrakisphosphate kinase activity"/>
    <property type="evidence" value="ECO:0007669"/>
    <property type="project" value="TreeGrafter"/>
</dbReference>
<dbReference type="GO" id="GO:0032958">
    <property type="term" value="P:inositol phosphate biosynthetic process"/>
    <property type="evidence" value="ECO:0007669"/>
    <property type="project" value="InterPro"/>
</dbReference>
<dbReference type="EMBL" id="KZ308248">
    <property type="protein sequence ID" value="KAG8225682.1"/>
    <property type="molecule type" value="Genomic_DNA"/>
</dbReference>
<dbReference type="GO" id="GO:0005634">
    <property type="term" value="C:nucleus"/>
    <property type="evidence" value="ECO:0007669"/>
    <property type="project" value="TreeGrafter"/>
</dbReference>
<dbReference type="GO" id="GO:0005524">
    <property type="term" value="F:ATP binding"/>
    <property type="evidence" value="ECO:0007669"/>
    <property type="project" value="UniProtKB-KW"/>
</dbReference>
<dbReference type="AlphaFoldDB" id="A0A8K0NXU0"/>
<keyword evidence="10" id="KW-1185">Reference proteome</keyword>